<sequence>MTKENGTFNAREFNRQFRHPPAHYWVLEPSDSRPSKRLKGTCKRDGCGQVKTFARTIEGSTNYRTPAIRRMEAKIFQEALLYSLAEHPAKN</sequence>
<accession>A0A1F5G818</accession>
<comment type="caution">
    <text evidence="1">The sequence shown here is derived from an EMBL/GenBank/DDBJ whole genome shotgun (WGS) entry which is preliminary data.</text>
</comment>
<dbReference type="EMBL" id="MFBD01000040">
    <property type="protein sequence ID" value="OGD88001.1"/>
    <property type="molecule type" value="Genomic_DNA"/>
</dbReference>
<evidence type="ECO:0000313" key="2">
    <source>
        <dbReference type="Proteomes" id="UP000177369"/>
    </source>
</evidence>
<gene>
    <name evidence="1" type="ORF">A3D04_02985</name>
</gene>
<organism evidence="1 2">
    <name type="scientific">Candidatus Curtissbacteria bacterium RIFCSPHIGHO2_02_FULL_40_16b</name>
    <dbReference type="NCBI Taxonomy" id="1797714"/>
    <lineage>
        <taxon>Bacteria</taxon>
        <taxon>Candidatus Curtissiibacteriota</taxon>
    </lineage>
</organism>
<evidence type="ECO:0000313" key="1">
    <source>
        <dbReference type="EMBL" id="OGD88001.1"/>
    </source>
</evidence>
<proteinExistence type="predicted"/>
<protein>
    <submittedName>
        <fullName evidence="1">Uncharacterized protein</fullName>
    </submittedName>
</protein>
<reference evidence="1 2" key="1">
    <citation type="journal article" date="2016" name="Nat. Commun.">
        <title>Thousands of microbial genomes shed light on interconnected biogeochemical processes in an aquifer system.</title>
        <authorList>
            <person name="Anantharaman K."/>
            <person name="Brown C.T."/>
            <person name="Hug L.A."/>
            <person name="Sharon I."/>
            <person name="Castelle C.J."/>
            <person name="Probst A.J."/>
            <person name="Thomas B.C."/>
            <person name="Singh A."/>
            <person name="Wilkins M.J."/>
            <person name="Karaoz U."/>
            <person name="Brodie E.L."/>
            <person name="Williams K.H."/>
            <person name="Hubbard S.S."/>
            <person name="Banfield J.F."/>
        </authorList>
    </citation>
    <scope>NUCLEOTIDE SEQUENCE [LARGE SCALE GENOMIC DNA]</scope>
</reference>
<name>A0A1F5G818_9BACT</name>
<dbReference type="AlphaFoldDB" id="A0A1F5G818"/>
<dbReference type="Proteomes" id="UP000177369">
    <property type="component" value="Unassembled WGS sequence"/>
</dbReference>